<dbReference type="PROSITE" id="PS51353">
    <property type="entry name" value="ARSC"/>
    <property type="match status" value="1"/>
</dbReference>
<evidence type="ECO:0000256" key="2">
    <source>
        <dbReference type="PROSITE-ProRule" id="PRU01282"/>
    </source>
</evidence>
<dbReference type="NCBIfam" id="TIGR01617">
    <property type="entry name" value="arsC_related"/>
    <property type="match status" value="1"/>
</dbReference>
<gene>
    <name evidence="3" type="ORF">EXU30_01035</name>
</gene>
<dbReference type="InterPro" id="IPR036249">
    <property type="entry name" value="Thioredoxin-like_sf"/>
</dbReference>
<dbReference type="EMBL" id="CP036200">
    <property type="protein sequence ID" value="QBF81435.1"/>
    <property type="molecule type" value="Genomic_DNA"/>
</dbReference>
<dbReference type="SUPFAM" id="SSF52833">
    <property type="entry name" value="Thioredoxin-like"/>
    <property type="match status" value="1"/>
</dbReference>
<keyword evidence="4" id="KW-1185">Reference proteome</keyword>
<sequence length="114" mass="13361">MILYGIKNCDTVKKARKWLEQNEHAFEFHDFRQDGLTEQQVENWAKLIGWETLFNKRSTSYRALADDVKASLNEASAIKLMTEQPTLIKRPVLERDNQIINGFKADSYQAWLNQ</sequence>
<dbReference type="NCBIfam" id="NF008107">
    <property type="entry name" value="PRK10853.1"/>
    <property type="match status" value="1"/>
</dbReference>
<evidence type="ECO:0000313" key="4">
    <source>
        <dbReference type="Proteomes" id="UP000291106"/>
    </source>
</evidence>
<accession>A0A411PD01</accession>
<organism evidence="3 4">
    <name type="scientific">Shewanella maritima</name>
    <dbReference type="NCBI Taxonomy" id="2520507"/>
    <lineage>
        <taxon>Bacteria</taxon>
        <taxon>Pseudomonadati</taxon>
        <taxon>Pseudomonadota</taxon>
        <taxon>Gammaproteobacteria</taxon>
        <taxon>Alteromonadales</taxon>
        <taxon>Shewanellaceae</taxon>
        <taxon>Shewanella</taxon>
    </lineage>
</organism>
<dbReference type="OrthoDB" id="9803749at2"/>
<dbReference type="PANTHER" id="PTHR30041:SF8">
    <property type="entry name" value="PROTEIN YFFB"/>
    <property type="match status" value="1"/>
</dbReference>
<reference evidence="3 4" key="1">
    <citation type="submission" date="2019-02" db="EMBL/GenBank/DDBJ databases">
        <title>Shewanella sp. D4-2 isolated from Dokdo Island.</title>
        <authorList>
            <person name="Baek K."/>
        </authorList>
    </citation>
    <scope>NUCLEOTIDE SEQUENCE [LARGE SCALE GENOMIC DNA]</scope>
    <source>
        <strain evidence="3 4">D4-2</strain>
    </source>
</reference>
<dbReference type="Pfam" id="PF03960">
    <property type="entry name" value="ArsC"/>
    <property type="match status" value="1"/>
</dbReference>
<name>A0A411PD01_9GAMM</name>
<dbReference type="InterPro" id="IPR006660">
    <property type="entry name" value="Arsenate_reductase-like"/>
</dbReference>
<dbReference type="Proteomes" id="UP000291106">
    <property type="component" value="Chromosome"/>
</dbReference>
<dbReference type="InterPro" id="IPR006504">
    <property type="entry name" value="Tscrpt_reg_Spx/MgsR"/>
</dbReference>
<protein>
    <submittedName>
        <fullName evidence="3">ArsC family reductase</fullName>
    </submittedName>
</protein>
<dbReference type="PANTHER" id="PTHR30041">
    <property type="entry name" value="ARSENATE REDUCTASE"/>
    <property type="match status" value="1"/>
</dbReference>
<evidence type="ECO:0000313" key="3">
    <source>
        <dbReference type="EMBL" id="QBF81435.1"/>
    </source>
</evidence>
<comment type="similarity">
    <text evidence="1 2">Belongs to the ArsC family.</text>
</comment>
<dbReference type="KEGG" id="smai:EXU30_01035"/>
<dbReference type="CDD" id="cd03035">
    <property type="entry name" value="ArsC_Yffb"/>
    <property type="match status" value="1"/>
</dbReference>
<evidence type="ECO:0000256" key="1">
    <source>
        <dbReference type="ARBA" id="ARBA00007198"/>
    </source>
</evidence>
<dbReference type="Gene3D" id="3.40.30.10">
    <property type="entry name" value="Glutaredoxin"/>
    <property type="match status" value="1"/>
</dbReference>
<dbReference type="AlphaFoldDB" id="A0A411PD01"/>
<proteinExistence type="inferred from homology"/>
<dbReference type="RefSeq" id="WP_130597412.1">
    <property type="nucleotide sequence ID" value="NZ_CP036200.1"/>
</dbReference>